<dbReference type="OrthoDB" id="119951at2"/>
<dbReference type="EMBL" id="CP042218">
    <property type="protein sequence ID" value="QDW66085.1"/>
    <property type="molecule type" value="Genomic_DNA"/>
</dbReference>
<dbReference type="AlphaFoldDB" id="A0A518N2D1"/>
<dbReference type="InterPro" id="IPR012338">
    <property type="entry name" value="Beta-lactam/transpept-like"/>
</dbReference>
<evidence type="ECO:0000259" key="2">
    <source>
        <dbReference type="Pfam" id="PF00144"/>
    </source>
</evidence>
<feature type="signal peptide" evidence="1">
    <location>
        <begin position="1"/>
        <end position="21"/>
    </location>
</feature>
<dbReference type="Gene3D" id="3.40.710.10">
    <property type="entry name" value="DD-peptidase/beta-lactamase superfamily"/>
    <property type="match status" value="1"/>
</dbReference>
<dbReference type="Proteomes" id="UP000316584">
    <property type="component" value="Chromosome"/>
</dbReference>
<keyword evidence="4" id="KW-0378">Hydrolase</keyword>
<dbReference type="SUPFAM" id="SSF56601">
    <property type="entry name" value="beta-lactamase/transpeptidase-like"/>
    <property type="match status" value="1"/>
</dbReference>
<proteinExistence type="predicted"/>
<evidence type="ECO:0000313" key="4">
    <source>
        <dbReference type="EMBL" id="QDW66085.1"/>
    </source>
</evidence>
<dbReference type="PANTHER" id="PTHR46825:SF15">
    <property type="entry name" value="BETA-LACTAMASE-RELATED DOMAIN-CONTAINING PROTEIN"/>
    <property type="match status" value="1"/>
</dbReference>
<accession>A0A518N2D1</accession>
<dbReference type="InterPro" id="IPR001466">
    <property type="entry name" value="Beta-lactam-related"/>
</dbReference>
<dbReference type="GO" id="GO:0016787">
    <property type="term" value="F:hydrolase activity"/>
    <property type="evidence" value="ECO:0007669"/>
    <property type="project" value="UniProtKB-KW"/>
</dbReference>
<evidence type="ECO:0000313" key="5">
    <source>
        <dbReference type="Proteomes" id="UP000316584"/>
    </source>
</evidence>
<organism evidence="4 5">
    <name type="scientific">Luteimonas granuli</name>
    <dbReference type="NCBI Taxonomy" id="1176533"/>
    <lineage>
        <taxon>Bacteria</taxon>
        <taxon>Pseudomonadati</taxon>
        <taxon>Pseudomonadota</taxon>
        <taxon>Gammaproteobacteria</taxon>
        <taxon>Lysobacterales</taxon>
        <taxon>Lysobacteraceae</taxon>
        <taxon>Luteimonas</taxon>
    </lineage>
</organism>
<evidence type="ECO:0000256" key="1">
    <source>
        <dbReference type="SAM" id="SignalP"/>
    </source>
</evidence>
<protein>
    <submittedName>
        <fullName evidence="4">Serine hydrolase</fullName>
    </submittedName>
</protein>
<dbReference type="PANTHER" id="PTHR46825">
    <property type="entry name" value="D-ALANYL-D-ALANINE-CARBOXYPEPTIDASE/ENDOPEPTIDASE AMPH"/>
    <property type="match status" value="1"/>
</dbReference>
<gene>
    <name evidence="4" type="ORF">FPZ22_03575</name>
</gene>
<sequence length="529" mass="58193">MTKRVAAVLSLLLSFSTPAIAQQAPPPELARLDAHVEAVRETFRVPGIAVAVIKDGDVVLARGWGQREVGGAEPVDGDTLFSIASITKAFTSAALSILADEGRLAMDDRVIDHLPWFRMSDAYVTREMRIRDLLVHRSGLGLGAGDLLFWPPSDYSTRDVVRRLAQVPIEGGFRDRYAYDNVLYAVAQLVIEEVSGQSYGDFVRERLFEPVGMVDTRIDSNALRPGDTNVATGHARPGFTGDPVPVPHMSWSNNTAAGGIYSSVNDLAKWMRVQLDGGVLEGEGEKAKRLFSAKRHEAMWSLVTPIPIREPAVPELAATKPNFAGYGEAWSLSDYRGRRLVWHTGGWPGMVSRLTLVPELGLGVVVLTNQEAGAAFNAVTMHVLDAYMEAPATDWVAAYAAAVGKGSDREAEDWKKHLAARDARSKPSLPLSGYAATYRDPWYGDVVVAAGRKGLEMRFSRTPQLVGDLEHWQHDSFIVRWRDRTLNADAFVDFSLDHDGKVREARMEAVSPLTDFSFDFHDLRLAPVE</sequence>
<feature type="domain" description="Beta-lactamase-related" evidence="2">
    <location>
        <begin position="32"/>
        <end position="375"/>
    </location>
</feature>
<dbReference type="Gene3D" id="2.40.128.600">
    <property type="match status" value="1"/>
</dbReference>
<dbReference type="Pfam" id="PF00144">
    <property type="entry name" value="Beta-lactamase"/>
    <property type="match status" value="1"/>
</dbReference>
<reference evidence="4 5" key="1">
    <citation type="submission" date="2019-07" db="EMBL/GenBank/DDBJ databases">
        <title>Full genome sequence of Luteimonas sp. Gr-4.</title>
        <authorList>
            <person name="Im W.-T."/>
        </authorList>
    </citation>
    <scope>NUCLEOTIDE SEQUENCE [LARGE SCALE GENOMIC DNA]</scope>
    <source>
        <strain evidence="4 5">Gr-4</strain>
    </source>
</reference>
<evidence type="ECO:0000259" key="3">
    <source>
        <dbReference type="Pfam" id="PF11954"/>
    </source>
</evidence>
<dbReference type="InterPro" id="IPR021860">
    <property type="entry name" value="Peptidase_S12_Pab87-rel_C"/>
</dbReference>
<name>A0A518N2D1_9GAMM</name>
<feature type="chain" id="PRO_5022026519" evidence="1">
    <location>
        <begin position="22"/>
        <end position="529"/>
    </location>
</feature>
<keyword evidence="5" id="KW-1185">Reference proteome</keyword>
<keyword evidence="1" id="KW-0732">Signal</keyword>
<dbReference type="Pfam" id="PF11954">
    <property type="entry name" value="DUF3471"/>
    <property type="match status" value="1"/>
</dbReference>
<dbReference type="InterPro" id="IPR050491">
    <property type="entry name" value="AmpC-like"/>
</dbReference>
<dbReference type="RefSeq" id="WP_144890419.1">
    <property type="nucleotide sequence ID" value="NZ_CP042218.1"/>
</dbReference>
<dbReference type="KEGG" id="lug:FPZ22_03575"/>
<feature type="domain" description="Peptidase S12 Pab87-related C-terminal" evidence="3">
    <location>
        <begin position="421"/>
        <end position="526"/>
    </location>
</feature>